<dbReference type="InterPro" id="IPR008271">
    <property type="entry name" value="Ser/Thr_kinase_AS"/>
</dbReference>
<dbReference type="GO" id="GO:0004674">
    <property type="term" value="F:protein serine/threonine kinase activity"/>
    <property type="evidence" value="ECO:0007669"/>
    <property type="project" value="UniProtKB-KW"/>
</dbReference>
<gene>
    <name evidence="18" type="ORF">GPM918_LOCUS8268</name>
    <name evidence="19" type="ORF">SRO942_LOCUS8268</name>
</gene>
<protein>
    <recommendedName>
        <fullName evidence="4">non-specific serine/threonine protein kinase</fullName>
        <ecNumber evidence="4">2.7.11.1</ecNumber>
    </recommendedName>
</protein>
<dbReference type="GO" id="GO:0000287">
    <property type="term" value="F:magnesium ion binding"/>
    <property type="evidence" value="ECO:0007669"/>
    <property type="project" value="InterPro"/>
</dbReference>
<accession>A0A813Z5V7</accession>
<keyword evidence="7" id="KW-0597">Phosphoprotein</keyword>
<evidence type="ECO:0000256" key="11">
    <source>
        <dbReference type="ARBA" id="ARBA00022840"/>
    </source>
</evidence>
<dbReference type="FunFam" id="2.30.42.10:FF:000008">
    <property type="entry name" value="microtubule-associated serine/threonine-protein kinase 4 isoform X2"/>
    <property type="match status" value="1"/>
</dbReference>
<feature type="compositionally biased region" description="Low complexity" evidence="15">
    <location>
        <begin position="1953"/>
        <end position="1963"/>
    </location>
</feature>
<dbReference type="InterPro" id="IPR037711">
    <property type="entry name" value="MAST"/>
</dbReference>
<feature type="region of interest" description="Disordered" evidence="15">
    <location>
        <begin position="1658"/>
        <end position="1705"/>
    </location>
</feature>
<dbReference type="SMART" id="SM00228">
    <property type="entry name" value="PDZ"/>
    <property type="match status" value="1"/>
</dbReference>
<evidence type="ECO:0000256" key="14">
    <source>
        <dbReference type="ARBA" id="ARBA00048679"/>
    </source>
</evidence>
<evidence type="ECO:0000256" key="13">
    <source>
        <dbReference type="ARBA" id="ARBA00047899"/>
    </source>
</evidence>
<dbReference type="Gene3D" id="2.30.42.10">
    <property type="match status" value="1"/>
</dbReference>
<feature type="region of interest" description="Disordered" evidence="15">
    <location>
        <begin position="1420"/>
        <end position="1525"/>
    </location>
</feature>
<keyword evidence="5" id="KW-0963">Cytoplasm</keyword>
<dbReference type="InterPro" id="IPR023142">
    <property type="entry name" value="MAST_pre-PK_dom_sf"/>
</dbReference>
<dbReference type="EC" id="2.7.11.1" evidence="4"/>
<feature type="region of interest" description="Disordered" evidence="15">
    <location>
        <begin position="1939"/>
        <end position="1963"/>
    </location>
</feature>
<dbReference type="SMART" id="SM00220">
    <property type="entry name" value="S_TKc"/>
    <property type="match status" value="1"/>
</dbReference>
<evidence type="ECO:0000256" key="5">
    <source>
        <dbReference type="ARBA" id="ARBA00022490"/>
    </source>
</evidence>
<dbReference type="Gene3D" id="1.10.510.10">
    <property type="entry name" value="Transferase(Phosphotransferase) domain 1"/>
    <property type="match status" value="1"/>
</dbReference>
<comment type="subcellular location">
    <subcellularLocation>
        <location evidence="2">Cytoplasm</location>
    </subcellularLocation>
</comment>
<dbReference type="Pfam" id="PF08926">
    <property type="entry name" value="DUF1908"/>
    <property type="match status" value="1"/>
</dbReference>
<comment type="similarity">
    <text evidence="3">Belongs to the protein kinase superfamily. AGC Ser/Thr protein kinase family.</text>
</comment>
<dbReference type="GO" id="GO:0005737">
    <property type="term" value="C:cytoplasm"/>
    <property type="evidence" value="ECO:0007669"/>
    <property type="project" value="UniProtKB-SubCell"/>
</dbReference>
<feature type="region of interest" description="Disordered" evidence="15">
    <location>
        <begin position="375"/>
        <end position="397"/>
    </location>
</feature>
<dbReference type="InterPro" id="IPR001478">
    <property type="entry name" value="PDZ"/>
</dbReference>
<dbReference type="GO" id="GO:0005524">
    <property type="term" value="F:ATP binding"/>
    <property type="evidence" value="ECO:0007669"/>
    <property type="project" value="UniProtKB-KW"/>
</dbReference>
<proteinExistence type="inferred from homology"/>
<feature type="compositionally biased region" description="Basic residues" evidence="15">
    <location>
        <begin position="1"/>
        <end position="13"/>
    </location>
</feature>
<evidence type="ECO:0000256" key="9">
    <source>
        <dbReference type="ARBA" id="ARBA00022741"/>
    </source>
</evidence>
<comment type="catalytic activity">
    <reaction evidence="14">
        <text>L-seryl-[protein] + ATP = O-phospho-L-seryl-[protein] + ADP + H(+)</text>
        <dbReference type="Rhea" id="RHEA:17989"/>
        <dbReference type="Rhea" id="RHEA-COMP:9863"/>
        <dbReference type="Rhea" id="RHEA-COMP:11604"/>
        <dbReference type="ChEBI" id="CHEBI:15378"/>
        <dbReference type="ChEBI" id="CHEBI:29999"/>
        <dbReference type="ChEBI" id="CHEBI:30616"/>
        <dbReference type="ChEBI" id="CHEBI:83421"/>
        <dbReference type="ChEBI" id="CHEBI:456216"/>
        <dbReference type="EC" id="2.7.11.1"/>
    </reaction>
</comment>
<dbReference type="SUPFAM" id="SSF50156">
    <property type="entry name" value="PDZ domain-like"/>
    <property type="match status" value="1"/>
</dbReference>
<feature type="region of interest" description="Disordered" evidence="15">
    <location>
        <begin position="1184"/>
        <end position="1240"/>
    </location>
</feature>
<dbReference type="OrthoDB" id="10070999at2759"/>
<dbReference type="Gene3D" id="1.20.1480.20">
    <property type="entry name" value="MAST3 pre-PK domain-like"/>
    <property type="match status" value="1"/>
</dbReference>
<feature type="compositionally biased region" description="Basic and acidic residues" evidence="15">
    <location>
        <begin position="1464"/>
        <end position="1473"/>
    </location>
</feature>
<feature type="compositionally biased region" description="Basic and acidic residues" evidence="15">
    <location>
        <begin position="1483"/>
        <end position="1498"/>
    </location>
</feature>
<feature type="region of interest" description="Disordered" evidence="15">
    <location>
        <begin position="1857"/>
        <end position="1922"/>
    </location>
</feature>
<comment type="cofactor">
    <cofactor evidence="1">
        <name>Mg(2+)</name>
        <dbReference type="ChEBI" id="CHEBI:18420"/>
    </cofactor>
</comment>
<feature type="domain" description="Protein kinase" evidence="16">
    <location>
        <begin position="852"/>
        <end position="1138"/>
    </location>
</feature>
<dbReference type="InterPro" id="IPR015022">
    <property type="entry name" value="MAST_pre-PK_dom"/>
</dbReference>
<keyword evidence="12" id="KW-0460">Magnesium</keyword>
<evidence type="ECO:0000256" key="12">
    <source>
        <dbReference type="ARBA" id="ARBA00022842"/>
    </source>
</evidence>
<feature type="compositionally biased region" description="Polar residues" evidence="15">
    <location>
        <begin position="76"/>
        <end position="97"/>
    </location>
</feature>
<feature type="region of interest" description="Disordered" evidence="15">
    <location>
        <begin position="2083"/>
        <end position="2104"/>
    </location>
</feature>
<feature type="compositionally biased region" description="Polar residues" evidence="15">
    <location>
        <begin position="1658"/>
        <end position="1675"/>
    </location>
</feature>
<feature type="compositionally biased region" description="Low complexity" evidence="15">
    <location>
        <begin position="18"/>
        <end position="31"/>
    </location>
</feature>
<dbReference type="EMBL" id="CAJNOQ010001421">
    <property type="protein sequence ID" value="CAF0893849.1"/>
    <property type="molecule type" value="Genomic_DNA"/>
</dbReference>
<dbReference type="Pfam" id="PF17820">
    <property type="entry name" value="PDZ_6"/>
    <property type="match status" value="1"/>
</dbReference>
<feature type="compositionally biased region" description="Polar residues" evidence="15">
    <location>
        <begin position="2278"/>
        <end position="2289"/>
    </location>
</feature>
<comment type="caution">
    <text evidence="18">The sequence shown here is derived from an EMBL/GenBank/DDBJ whole genome shotgun (WGS) entry which is preliminary data.</text>
</comment>
<feature type="compositionally biased region" description="Basic residues" evidence="15">
    <location>
        <begin position="1860"/>
        <end position="1872"/>
    </location>
</feature>
<feature type="domain" description="PDZ" evidence="17">
    <location>
        <begin position="1768"/>
        <end position="1854"/>
    </location>
</feature>
<evidence type="ECO:0000256" key="4">
    <source>
        <dbReference type="ARBA" id="ARBA00012513"/>
    </source>
</evidence>
<dbReference type="SMART" id="SM00133">
    <property type="entry name" value="S_TK_X"/>
    <property type="match status" value="1"/>
</dbReference>
<evidence type="ECO:0000256" key="10">
    <source>
        <dbReference type="ARBA" id="ARBA00022777"/>
    </source>
</evidence>
<dbReference type="PROSITE" id="PS00108">
    <property type="entry name" value="PROTEIN_KINASE_ST"/>
    <property type="match status" value="1"/>
</dbReference>
<dbReference type="FunFam" id="1.10.510.10:FF:000012">
    <property type="entry name" value="microtubule-associated serine/threonine-protein kinase 2 isoform X1"/>
    <property type="match status" value="1"/>
</dbReference>
<evidence type="ECO:0000259" key="17">
    <source>
        <dbReference type="PROSITE" id="PS50106"/>
    </source>
</evidence>
<evidence type="ECO:0000256" key="15">
    <source>
        <dbReference type="SAM" id="MobiDB-lite"/>
    </source>
</evidence>
<feature type="compositionally biased region" description="Low complexity" evidence="15">
    <location>
        <begin position="1680"/>
        <end position="1705"/>
    </location>
</feature>
<dbReference type="EMBL" id="CAJOBC010001421">
    <property type="protein sequence ID" value="CAF3677606.1"/>
    <property type="molecule type" value="Genomic_DNA"/>
</dbReference>
<evidence type="ECO:0000313" key="19">
    <source>
        <dbReference type="EMBL" id="CAF3677606.1"/>
    </source>
</evidence>
<feature type="compositionally biased region" description="Polar residues" evidence="15">
    <location>
        <begin position="2085"/>
        <end position="2104"/>
    </location>
</feature>
<keyword evidence="8" id="KW-0808">Transferase</keyword>
<feature type="compositionally biased region" description="Basic residues" evidence="15">
    <location>
        <begin position="1508"/>
        <end position="1520"/>
    </location>
</feature>
<dbReference type="InterPro" id="IPR050236">
    <property type="entry name" value="Ser_Thr_kinase_AGC"/>
</dbReference>
<evidence type="ECO:0000313" key="18">
    <source>
        <dbReference type="EMBL" id="CAF0893849.1"/>
    </source>
</evidence>
<feature type="region of interest" description="Disordered" evidence="15">
    <location>
        <begin position="2255"/>
        <end position="2289"/>
    </location>
</feature>
<evidence type="ECO:0000259" key="16">
    <source>
        <dbReference type="PROSITE" id="PS50011"/>
    </source>
</evidence>
<reference evidence="18" key="1">
    <citation type="submission" date="2021-02" db="EMBL/GenBank/DDBJ databases">
        <authorList>
            <person name="Nowell W R."/>
        </authorList>
    </citation>
    <scope>NUCLEOTIDE SEQUENCE</scope>
</reference>
<dbReference type="InterPro" id="IPR011009">
    <property type="entry name" value="Kinase-like_dom_sf"/>
</dbReference>
<feature type="region of interest" description="Disordered" evidence="15">
    <location>
        <begin position="1"/>
        <end position="102"/>
    </location>
</feature>
<keyword evidence="20" id="KW-1185">Reference proteome</keyword>
<dbReference type="Proteomes" id="UP000681722">
    <property type="component" value="Unassembled WGS sequence"/>
</dbReference>
<name>A0A813Z5V7_9BILA</name>
<evidence type="ECO:0000256" key="3">
    <source>
        <dbReference type="ARBA" id="ARBA00009903"/>
    </source>
</evidence>
<dbReference type="InterPro" id="IPR041489">
    <property type="entry name" value="PDZ_6"/>
</dbReference>
<evidence type="ECO:0000256" key="2">
    <source>
        <dbReference type="ARBA" id="ARBA00004496"/>
    </source>
</evidence>
<keyword evidence="11" id="KW-0067">ATP-binding</keyword>
<keyword evidence="10" id="KW-0418">Kinase</keyword>
<dbReference type="FunFam" id="1.20.1480.20:FF:000001">
    <property type="entry name" value="microtubule-associated serine/threonine-protein kinase 4 isoform X1"/>
    <property type="match status" value="1"/>
</dbReference>
<comment type="catalytic activity">
    <reaction evidence="13">
        <text>L-threonyl-[protein] + ATP = O-phospho-L-threonyl-[protein] + ADP + H(+)</text>
        <dbReference type="Rhea" id="RHEA:46608"/>
        <dbReference type="Rhea" id="RHEA-COMP:11060"/>
        <dbReference type="Rhea" id="RHEA-COMP:11605"/>
        <dbReference type="ChEBI" id="CHEBI:15378"/>
        <dbReference type="ChEBI" id="CHEBI:30013"/>
        <dbReference type="ChEBI" id="CHEBI:30616"/>
        <dbReference type="ChEBI" id="CHEBI:61977"/>
        <dbReference type="ChEBI" id="CHEBI:456216"/>
        <dbReference type="EC" id="2.7.11.1"/>
    </reaction>
</comment>
<feature type="compositionally biased region" description="Low complexity" evidence="15">
    <location>
        <begin position="2261"/>
        <end position="2272"/>
    </location>
</feature>
<dbReference type="GO" id="GO:0035556">
    <property type="term" value="P:intracellular signal transduction"/>
    <property type="evidence" value="ECO:0007669"/>
    <property type="project" value="TreeGrafter"/>
</dbReference>
<dbReference type="PANTHER" id="PTHR24356:SF414">
    <property type="entry name" value="NON-SPECIFIC SERINE_THREONINE PROTEIN KINASE"/>
    <property type="match status" value="1"/>
</dbReference>
<dbReference type="PROSITE" id="PS50011">
    <property type="entry name" value="PROTEIN_KINASE_DOM"/>
    <property type="match status" value="1"/>
</dbReference>
<feature type="compositionally biased region" description="Low complexity" evidence="15">
    <location>
        <begin position="1425"/>
        <end position="1456"/>
    </location>
</feature>
<dbReference type="InterPro" id="IPR036034">
    <property type="entry name" value="PDZ_sf"/>
</dbReference>
<organism evidence="18 20">
    <name type="scientific">Didymodactylos carnosus</name>
    <dbReference type="NCBI Taxonomy" id="1234261"/>
    <lineage>
        <taxon>Eukaryota</taxon>
        <taxon>Metazoa</taxon>
        <taxon>Spiralia</taxon>
        <taxon>Gnathifera</taxon>
        <taxon>Rotifera</taxon>
        <taxon>Eurotatoria</taxon>
        <taxon>Bdelloidea</taxon>
        <taxon>Philodinida</taxon>
        <taxon>Philodinidae</taxon>
        <taxon>Didymodactylos</taxon>
    </lineage>
</organism>
<dbReference type="Pfam" id="PF00069">
    <property type="entry name" value="Pkinase"/>
    <property type="match status" value="1"/>
</dbReference>
<keyword evidence="9" id="KW-0547">Nucleotide-binding</keyword>
<evidence type="ECO:0000256" key="7">
    <source>
        <dbReference type="ARBA" id="ARBA00022553"/>
    </source>
</evidence>
<dbReference type="Proteomes" id="UP000663829">
    <property type="component" value="Unassembled WGS sequence"/>
</dbReference>
<evidence type="ECO:0000256" key="1">
    <source>
        <dbReference type="ARBA" id="ARBA00001946"/>
    </source>
</evidence>
<dbReference type="SUPFAM" id="SSF56112">
    <property type="entry name" value="Protein kinase-like (PK-like)"/>
    <property type="match status" value="1"/>
</dbReference>
<dbReference type="SUPFAM" id="SSF140482">
    <property type="entry name" value="MAST3 pre-PK domain-like"/>
    <property type="match status" value="1"/>
</dbReference>
<dbReference type="InterPro" id="IPR000719">
    <property type="entry name" value="Prot_kinase_dom"/>
</dbReference>
<feature type="compositionally biased region" description="Low complexity" evidence="15">
    <location>
        <begin position="1210"/>
        <end position="1220"/>
    </location>
</feature>
<dbReference type="Gene3D" id="3.30.200.20">
    <property type="entry name" value="Phosphorylase Kinase, domain 1"/>
    <property type="match status" value="1"/>
</dbReference>
<evidence type="ECO:0000313" key="20">
    <source>
        <dbReference type="Proteomes" id="UP000663829"/>
    </source>
</evidence>
<dbReference type="PANTHER" id="PTHR24356">
    <property type="entry name" value="SERINE/THREONINE-PROTEIN KINASE"/>
    <property type="match status" value="1"/>
</dbReference>
<sequence length="2304" mass="256641">MRKFFSQKNKKQHQQPISSSTLASSTSTSSSNGTLLPIENGDETKNIDDTISSSSISQIPKRRKPHSAPNHPLPFLSSTTSTITKPAKIKSTSNDSIASLKKQDDQDEKVSISSFQVQQQQTITTSASSFSTITSSVSLPKAEIDIEENKSPVQTLFPHVVVVSDADQELSKLHIASELSSSHPNHFQLKTSQNFLSVENTCSGIEQSLINSSSNILRKRSSTGGQTIIRNRESKQKLNERLRRRSWMTSNIQLQSGGSPIPSAMMSVVGGNDVLSASSYTPNSTFSTNLVRIRRLRLSQSEPTLTSTQMNFLFGMGTMNAGTKHQSNYAPSPTPPPSQQHLTHFPFSLRRPSSKRSNLSGLNLINLKYALRKQLSPQQSTHSPQHLCQTQSEPQTTKTALRNNSTTFNQSTSSAFKPVITSTTCAVPVPTIDEINRRWSLTSAPSSSGYGTTTPITCHSNQSSQYSSYERLQQQNYCSCCSTGSNSGKDHSSQIPISISSLSIVKDQTNGQNQQSRLQRLYSSNDSCSSVSASGSSCVGLLLENDDYSFNQRLESRSLSMSMLDPQMSSPLKINPMESDMKSMSLVYKERYPKAKVQMEERLQSFIDSYKCVDKYDYCSDGSARFIHNQIIELAKDCLEKSISDGVTTDYFNEITENLERLLLNAKDKCPSLILNLQKVVKSLLFTIARSARLLECLEFDPEDFLLALDDIESQAKLIIKQDIPKYICSKLNLDRNPLDIDLLQQTQKEQTIFDKKMIQNDNEKENERIHETEKSLFPPYLLSTNEESITNSTTTNNNSSSSSNDLNYLTITANSTLLNTSISSMRPSIEHTFSSKAQEQQQLKVPCEDDFEIVKLISNGAYGAVHLIKHKQTHERYAMKKISKTNLILRNQVEQAFMERDIMTFTDNPFVVALICTFETKKHLCMVMEFVEGGDVATLLKNIGGPLNIDIARMYFAETTLAVEYLHSYGIIHRDLKPDNLLITAIGHIKLTDFGLSKIGLMSLTTNFYEKHIDKETKAFNDKQICGTPSYIAPEVILRQGYGKPVDWWSMGIILYEFLIGIPPFTGNTPDDLFANVINGQIEWPDILDENSDSSSTNNTSEMLCIDAKNLIECLLEHDPSQRLGKNSTLAIIYVFVKVQYLLGTLGPYEVKSHTFFTCINWDTLLREKADFVPVLESPDDTSYFDTREDRYEHNLSNTDNDDDDLDVTQATKATTLTTVDNEAQTSKHGGGSLLSGGETTDSESLFASFSSCSLRYMSELSVSQNFNTIVPQQHHNLSHPKNQLVKQDYSTTSDISSTDVSRTNSCSECFNGDSDTQQIISQYQQSDSIGEFLPIQPTIPAQFQQQHRVLCLAQSLPTQLTISKDNDNIKDLKSPIIKQFGSDTFEPTNGVPTDGNSEQEQPILDKLLCDLSNNVNSHRKDSLNSQSSVSSSLSSSPDCPSLTTSSNNTSSTTSSKKKSKTTAKDITGKDGKKQRKISIKLSEHDDKSQHHLCRDYDDSEDDQTKPRHHHHHHRKPQRRLSPLQLKLSSVLPTPSVSVSVTSPLANLTSFDVTASNQSNSINSAASNTKITASLSPSSTSKLSELTTASNTNRQLLLLPQVSISIKSGVNQEQQHAAMIKPETNLTEQQNFKKSASSHALVSKQQNQVVTTVQQIKPVNTQTTPNKYSQQNNVKKFPRSLSKSFSSSSSNSSPPPSQQSHSWMSHQDYGIKGLTIQQRHNTVSPLERDILSTSPLRDVLFMKHNQHQLTSITQSPLQSITQNLRPPIIIRRGPRSFGFTLRAVKVFHGNTDYYTTQHVVVAVEGPAEEAGLRPNDVITHVNERPVAGLLHPDVVKLILNGSPKLSIRAIPCSETKIRSGGRRRSPSKQKMRHNDCHHNPANSHNQKNKKTQTRHHDISKSSTIRNPGSGSGKKHAQNNSLFRRLSERKVARDIEAAINQQNQMTTPPPIIPTTSASTTTTSPLSSSLPLLLFASSSIATTNDTCTNEGRSLSSLSSPLDKHHQHLSILDSNEWPPLQSITASCTTQKSKKFNPEQYLSSLSSNDNENHDGSLLSCLFPATRQTMPMQTRNPQQISVSPLARCQPQQQSCDTTDSITRSYQSSSEHVLHPPPFYYHAPSHLSHKQLCKTLSEPPRISSHYRPTNHETITTTTVTPTTTTLSMFRPRPSIKLHQIKTIRNETLSSKTLKSSSNNNNRLNLPTFTYQKPSSSSLQPPFILSDTVNIIKRHSFNLATSDFIDLPKSKPILLEELENIQKHSRSSSTSSSSSSSTLKRETSPTNDFNQLQQQQNYFRCRKTKFFPRK</sequence>
<dbReference type="FunFam" id="3.30.200.20:FF:000012">
    <property type="entry name" value="microtubule-associated serine/threonine-protein kinase 2 isoform X1"/>
    <property type="match status" value="1"/>
</dbReference>
<dbReference type="InterPro" id="IPR000961">
    <property type="entry name" value="AGC-kinase_C"/>
</dbReference>
<evidence type="ECO:0000256" key="6">
    <source>
        <dbReference type="ARBA" id="ARBA00022527"/>
    </source>
</evidence>
<dbReference type="CDD" id="cd05609">
    <property type="entry name" value="STKc_MAST"/>
    <property type="match status" value="1"/>
</dbReference>
<dbReference type="PROSITE" id="PS50106">
    <property type="entry name" value="PDZ"/>
    <property type="match status" value="1"/>
</dbReference>
<keyword evidence="6" id="KW-0723">Serine/threonine-protein kinase</keyword>
<evidence type="ECO:0000256" key="8">
    <source>
        <dbReference type="ARBA" id="ARBA00022679"/>
    </source>
</evidence>